<evidence type="ECO:0000313" key="3">
    <source>
        <dbReference type="Proteomes" id="UP000487929"/>
    </source>
</evidence>
<protein>
    <recommendedName>
        <fullName evidence="4">DUF2752 domain-containing protein</fullName>
    </recommendedName>
</protein>
<keyword evidence="3" id="KW-1185">Reference proteome</keyword>
<evidence type="ECO:0000313" key="2">
    <source>
        <dbReference type="EMBL" id="NAW33211.1"/>
    </source>
</evidence>
<evidence type="ECO:0000256" key="1">
    <source>
        <dbReference type="SAM" id="MobiDB-lite"/>
    </source>
</evidence>
<accession>A0A7X4W4B2</accession>
<evidence type="ECO:0008006" key="4">
    <source>
        <dbReference type="Google" id="ProtNLM"/>
    </source>
</evidence>
<organism evidence="2 3">
    <name type="scientific">Halomonas alimentaria</name>
    <dbReference type="NCBI Taxonomy" id="147248"/>
    <lineage>
        <taxon>Bacteria</taxon>
        <taxon>Pseudomonadati</taxon>
        <taxon>Pseudomonadota</taxon>
        <taxon>Gammaproteobacteria</taxon>
        <taxon>Oceanospirillales</taxon>
        <taxon>Halomonadaceae</taxon>
        <taxon>Halomonas</taxon>
    </lineage>
</organism>
<dbReference type="RefSeq" id="WP_161430222.1">
    <property type="nucleotide sequence ID" value="NZ_WUTT01000001.1"/>
</dbReference>
<feature type="region of interest" description="Disordered" evidence="1">
    <location>
        <begin position="130"/>
        <end position="203"/>
    </location>
</feature>
<dbReference type="AlphaFoldDB" id="A0A7X4W4B2"/>
<reference evidence="2 3" key="1">
    <citation type="submission" date="2019-12" db="EMBL/GenBank/DDBJ databases">
        <title>Draft genome sequencing of Halomonas alimentaria DSM 15356.</title>
        <authorList>
            <person name="Pandiyan K."/>
            <person name="Kushwaha P."/>
            <person name="Gowdham M."/>
            <person name="Chakdar H."/>
            <person name="Singh A."/>
            <person name="Kumar M."/>
            <person name="Saxena A.K."/>
        </authorList>
    </citation>
    <scope>NUCLEOTIDE SEQUENCE [LARGE SCALE GENOMIC DNA]</scope>
    <source>
        <strain evidence="2 3">DSM 15356</strain>
    </source>
</reference>
<sequence length="203" mass="21806">MTIRGICPECGLSAELAAFVTQGEHNQALAAALEIPAILGPRVVRYLGLHRPPSRALAGAKAVRLLTELRDVIVSGRIERKGVSRPAPLQAWIAALDKLLERPPSKLPLSGHGYLFEIVASEADRLDAEAEKRKEEAVRSGASTPPSNAVRERSTEDVLAEHRRLAAQGGRPRTGEQAAAPRRGKQSISQLLEGAPRPEEGES</sequence>
<feature type="compositionally biased region" description="Basic and acidic residues" evidence="1">
    <location>
        <begin position="150"/>
        <end position="164"/>
    </location>
</feature>
<name>A0A7X4W4B2_9GAMM</name>
<dbReference type="OrthoDB" id="6872885at2"/>
<dbReference type="EMBL" id="WUTT01000001">
    <property type="protein sequence ID" value="NAW33211.1"/>
    <property type="molecule type" value="Genomic_DNA"/>
</dbReference>
<gene>
    <name evidence="2" type="ORF">GRB96_02075</name>
</gene>
<dbReference type="Proteomes" id="UP000487929">
    <property type="component" value="Unassembled WGS sequence"/>
</dbReference>
<proteinExistence type="predicted"/>
<comment type="caution">
    <text evidence="2">The sequence shown here is derived from an EMBL/GenBank/DDBJ whole genome shotgun (WGS) entry which is preliminary data.</text>
</comment>